<dbReference type="EMBL" id="JBHTJP010000032">
    <property type="protein sequence ID" value="MFD0975856.1"/>
    <property type="molecule type" value="Genomic_DNA"/>
</dbReference>
<reference evidence="6" key="1">
    <citation type="journal article" date="2019" name="Int. J. Syst. Evol. Microbiol.">
        <title>The Global Catalogue of Microorganisms (GCM) 10K type strain sequencing project: providing services to taxonomists for standard genome sequencing and annotation.</title>
        <authorList>
            <consortium name="The Broad Institute Genomics Platform"/>
            <consortium name="The Broad Institute Genome Sequencing Center for Infectious Disease"/>
            <person name="Wu L."/>
            <person name="Ma J."/>
        </authorList>
    </citation>
    <scope>NUCLEOTIDE SEQUENCE [LARGE SCALE GENOMIC DNA]</scope>
    <source>
        <strain evidence="6">CCUG 60898</strain>
    </source>
</reference>
<sequence length="399" mass="44546">MSLTKPELKAGEKERIEMLQKYEILNTPPDGSFDSITKLVAQLLKVPISVVSLVDYDRVWFKSKYGLDIPEVPRYDGLCSSAIEEENIYIVENALEDARTKSNPLVTGETGLRFYSAVPLRTKEGFNLGTLCVMDKKPRKLKNSEKETLYRLADLVMNQIEIQLEARKAIRLQYEILSTTAHDLKNPVSIMPLLADLIMSNKDNPAAIDDISKQIKDAGRRMANSINSLIENALEKSDKMHLKLEAFDLTKLVKGILDANKAPARKKGQKLIFKNTGPCFIYADHRRITEAVDNLVNNAIKFSGSQKKTEISLIKERKKAILSVRDEGPGLTKDDQKNLFRRFVSLSAEPTGGESSTGLGLCITKEIMEAHNGKITVESEGKGKGSCFTLELTLAEDRI</sequence>
<dbReference type="Gene3D" id="3.30.565.10">
    <property type="entry name" value="Histidine kinase-like ATPase, C-terminal domain"/>
    <property type="match status" value="1"/>
</dbReference>
<dbReference type="InterPro" id="IPR003594">
    <property type="entry name" value="HATPase_dom"/>
</dbReference>
<dbReference type="SMART" id="SM00387">
    <property type="entry name" value="HATPase_c"/>
    <property type="match status" value="1"/>
</dbReference>
<dbReference type="CDD" id="cd00075">
    <property type="entry name" value="HATPase"/>
    <property type="match status" value="1"/>
</dbReference>
<dbReference type="SMART" id="SM00065">
    <property type="entry name" value="GAF"/>
    <property type="match status" value="1"/>
</dbReference>
<dbReference type="Pfam" id="PF02518">
    <property type="entry name" value="HATPase_c"/>
    <property type="match status" value="1"/>
</dbReference>
<dbReference type="InterPro" id="IPR005467">
    <property type="entry name" value="His_kinase_dom"/>
</dbReference>
<dbReference type="PRINTS" id="PR00344">
    <property type="entry name" value="BCTRLSENSOR"/>
</dbReference>
<evidence type="ECO:0000256" key="3">
    <source>
        <dbReference type="ARBA" id="ARBA00022553"/>
    </source>
</evidence>
<dbReference type="SUPFAM" id="SSF55781">
    <property type="entry name" value="GAF domain-like"/>
    <property type="match status" value="1"/>
</dbReference>
<evidence type="ECO:0000256" key="1">
    <source>
        <dbReference type="ARBA" id="ARBA00000085"/>
    </source>
</evidence>
<dbReference type="PROSITE" id="PS50109">
    <property type="entry name" value="HIS_KIN"/>
    <property type="match status" value="1"/>
</dbReference>
<feature type="domain" description="Histidine kinase" evidence="4">
    <location>
        <begin position="179"/>
        <end position="396"/>
    </location>
</feature>
<dbReference type="InterPro" id="IPR004358">
    <property type="entry name" value="Sig_transdc_His_kin-like_C"/>
</dbReference>
<proteinExistence type="predicted"/>
<dbReference type="SUPFAM" id="SSF55874">
    <property type="entry name" value="ATPase domain of HSP90 chaperone/DNA topoisomerase II/histidine kinase"/>
    <property type="match status" value="1"/>
</dbReference>
<dbReference type="InterPro" id="IPR003018">
    <property type="entry name" value="GAF"/>
</dbReference>
<organism evidence="5 6">
    <name type="scientific">Salinimicrobium gaetbulicola</name>
    <dbReference type="NCBI Taxonomy" id="999702"/>
    <lineage>
        <taxon>Bacteria</taxon>
        <taxon>Pseudomonadati</taxon>
        <taxon>Bacteroidota</taxon>
        <taxon>Flavobacteriia</taxon>
        <taxon>Flavobacteriales</taxon>
        <taxon>Flavobacteriaceae</taxon>
        <taxon>Salinimicrobium</taxon>
    </lineage>
</organism>
<name>A0ABW3ID06_9FLAO</name>
<comment type="catalytic activity">
    <reaction evidence="1">
        <text>ATP + protein L-histidine = ADP + protein N-phospho-L-histidine.</text>
        <dbReference type="EC" id="2.7.13.3"/>
    </reaction>
</comment>
<dbReference type="Proteomes" id="UP001597100">
    <property type="component" value="Unassembled WGS sequence"/>
</dbReference>
<dbReference type="PANTHER" id="PTHR43547:SF2">
    <property type="entry name" value="HYBRID SIGNAL TRANSDUCTION HISTIDINE KINASE C"/>
    <property type="match status" value="1"/>
</dbReference>
<dbReference type="Gene3D" id="1.10.287.130">
    <property type="match status" value="1"/>
</dbReference>
<evidence type="ECO:0000313" key="5">
    <source>
        <dbReference type="EMBL" id="MFD0975856.1"/>
    </source>
</evidence>
<dbReference type="CDD" id="cd00082">
    <property type="entry name" value="HisKA"/>
    <property type="match status" value="1"/>
</dbReference>
<evidence type="ECO:0000256" key="2">
    <source>
        <dbReference type="ARBA" id="ARBA00012438"/>
    </source>
</evidence>
<gene>
    <name evidence="5" type="ORF">ACFQ1G_03535</name>
</gene>
<dbReference type="Gene3D" id="3.30.450.40">
    <property type="match status" value="1"/>
</dbReference>
<dbReference type="InterPro" id="IPR003661">
    <property type="entry name" value="HisK_dim/P_dom"/>
</dbReference>
<dbReference type="Pfam" id="PF01590">
    <property type="entry name" value="GAF"/>
    <property type="match status" value="1"/>
</dbReference>
<comment type="caution">
    <text evidence="5">The sequence shown here is derived from an EMBL/GenBank/DDBJ whole genome shotgun (WGS) entry which is preliminary data.</text>
</comment>
<accession>A0ABW3ID06</accession>
<evidence type="ECO:0000259" key="4">
    <source>
        <dbReference type="PROSITE" id="PS50109"/>
    </source>
</evidence>
<dbReference type="RefSeq" id="WP_380736893.1">
    <property type="nucleotide sequence ID" value="NZ_JBHTJP010000032.1"/>
</dbReference>
<evidence type="ECO:0000313" key="6">
    <source>
        <dbReference type="Proteomes" id="UP001597100"/>
    </source>
</evidence>
<dbReference type="PANTHER" id="PTHR43547">
    <property type="entry name" value="TWO-COMPONENT HISTIDINE KINASE"/>
    <property type="match status" value="1"/>
</dbReference>
<dbReference type="EC" id="2.7.13.3" evidence="2"/>
<dbReference type="InterPro" id="IPR036097">
    <property type="entry name" value="HisK_dim/P_sf"/>
</dbReference>
<keyword evidence="5" id="KW-0547">Nucleotide-binding</keyword>
<dbReference type="InterPro" id="IPR029016">
    <property type="entry name" value="GAF-like_dom_sf"/>
</dbReference>
<keyword evidence="5" id="KW-0067">ATP-binding</keyword>
<protein>
    <recommendedName>
        <fullName evidence="2">histidine kinase</fullName>
        <ecNumber evidence="2">2.7.13.3</ecNumber>
    </recommendedName>
</protein>
<dbReference type="InterPro" id="IPR036890">
    <property type="entry name" value="HATPase_C_sf"/>
</dbReference>
<dbReference type="GO" id="GO:0005524">
    <property type="term" value="F:ATP binding"/>
    <property type="evidence" value="ECO:0007669"/>
    <property type="project" value="UniProtKB-KW"/>
</dbReference>
<dbReference type="SUPFAM" id="SSF47384">
    <property type="entry name" value="Homodimeric domain of signal transducing histidine kinase"/>
    <property type="match status" value="1"/>
</dbReference>
<keyword evidence="6" id="KW-1185">Reference proteome</keyword>
<keyword evidence="3" id="KW-0597">Phosphoprotein</keyword>